<proteinExistence type="predicted"/>
<dbReference type="AlphaFoldDB" id="A0A9P5N9N3"/>
<gene>
    <name evidence="1" type="ORF">CPB84DRAFT_1797403</name>
</gene>
<accession>A0A9P5N9N3</accession>
<sequence>MVLISSSSSPPKYSRTLGEAWFMSSRVVTPRCFGSSLAMKECLDAKGSFRFRSHLPDDSPDVKKYFEDEAGWKSG</sequence>
<evidence type="ECO:0000313" key="2">
    <source>
        <dbReference type="Proteomes" id="UP000724874"/>
    </source>
</evidence>
<comment type="caution">
    <text evidence="1">The sequence shown here is derived from an EMBL/GenBank/DDBJ whole genome shotgun (WGS) entry which is preliminary data.</text>
</comment>
<name>A0A9P5N9N3_GYMJU</name>
<protein>
    <submittedName>
        <fullName evidence="1">Uncharacterized protein</fullName>
    </submittedName>
</protein>
<dbReference type="EMBL" id="JADNYJ010000212">
    <property type="protein sequence ID" value="KAF8874513.1"/>
    <property type="molecule type" value="Genomic_DNA"/>
</dbReference>
<evidence type="ECO:0000313" key="1">
    <source>
        <dbReference type="EMBL" id="KAF8874513.1"/>
    </source>
</evidence>
<organism evidence="1 2">
    <name type="scientific">Gymnopilus junonius</name>
    <name type="common">Spectacular rustgill mushroom</name>
    <name type="synonym">Gymnopilus spectabilis subsp. junonius</name>
    <dbReference type="NCBI Taxonomy" id="109634"/>
    <lineage>
        <taxon>Eukaryota</taxon>
        <taxon>Fungi</taxon>
        <taxon>Dikarya</taxon>
        <taxon>Basidiomycota</taxon>
        <taxon>Agaricomycotina</taxon>
        <taxon>Agaricomycetes</taxon>
        <taxon>Agaricomycetidae</taxon>
        <taxon>Agaricales</taxon>
        <taxon>Agaricineae</taxon>
        <taxon>Hymenogastraceae</taxon>
        <taxon>Gymnopilus</taxon>
    </lineage>
</organism>
<dbReference type="Proteomes" id="UP000724874">
    <property type="component" value="Unassembled WGS sequence"/>
</dbReference>
<keyword evidence="2" id="KW-1185">Reference proteome</keyword>
<reference evidence="1" key="1">
    <citation type="submission" date="2020-11" db="EMBL/GenBank/DDBJ databases">
        <authorList>
            <consortium name="DOE Joint Genome Institute"/>
            <person name="Ahrendt S."/>
            <person name="Riley R."/>
            <person name="Andreopoulos W."/>
            <person name="LaButti K."/>
            <person name="Pangilinan J."/>
            <person name="Ruiz-duenas F.J."/>
            <person name="Barrasa J.M."/>
            <person name="Sanchez-Garcia M."/>
            <person name="Camarero S."/>
            <person name="Miyauchi S."/>
            <person name="Serrano A."/>
            <person name="Linde D."/>
            <person name="Babiker R."/>
            <person name="Drula E."/>
            <person name="Ayuso-Fernandez I."/>
            <person name="Pacheco R."/>
            <person name="Padilla G."/>
            <person name="Ferreira P."/>
            <person name="Barriuso J."/>
            <person name="Kellner H."/>
            <person name="Castanera R."/>
            <person name="Alfaro M."/>
            <person name="Ramirez L."/>
            <person name="Pisabarro A.G."/>
            <person name="Kuo A."/>
            <person name="Tritt A."/>
            <person name="Lipzen A."/>
            <person name="He G."/>
            <person name="Yan M."/>
            <person name="Ng V."/>
            <person name="Cullen D."/>
            <person name="Martin F."/>
            <person name="Rosso M.-N."/>
            <person name="Henrissat B."/>
            <person name="Hibbett D."/>
            <person name="Martinez A.T."/>
            <person name="Grigoriev I.V."/>
        </authorList>
    </citation>
    <scope>NUCLEOTIDE SEQUENCE</scope>
    <source>
        <strain evidence="1">AH 44721</strain>
    </source>
</reference>